<name>A0A2I0IJY1_PUNGR</name>
<reference evidence="2 3" key="1">
    <citation type="submission" date="2017-11" db="EMBL/GenBank/DDBJ databases">
        <title>De-novo sequencing of pomegranate (Punica granatum L.) genome.</title>
        <authorList>
            <person name="Akparov Z."/>
            <person name="Amiraslanov A."/>
            <person name="Hajiyeva S."/>
            <person name="Abbasov M."/>
            <person name="Kaur K."/>
            <person name="Hamwieh A."/>
            <person name="Solovyev V."/>
            <person name="Salamov A."/>
            <person name="Braich B."/>
            <person name="Kosarev P."/>
            <person name="Mahmoud A."/>
            <person name="Hajiyev E."/>
            <person name="Babayeva S."/>
            <person name="Izzatullayeva V."/>
            <person name="Mammadov A."/>
            <person name="Mammadov A."/>
            <person name="Sharifova S."/>
            <person name="Ojaghi J."/>
            <person name="Eynullazada K."/>
            <person name="Bayramov B."/>
            <person name="Abdulazimova A."/>
            <person name="Shahmuradov I."/>
        </authorList>
    </citation>
    <scope>NUCLEOTIDE SEQUENCE [LARGE SCALE GENOMIC DNA]</scope>
    <source>
        <strain evidence="3">cv. AG2017</strain>
        <tissue evidence="2">Leaf</tissue>
    </source>
</reference>
<feature type="compositionally biased region" description="Polar residues" evidence="1">
    <location>
        <begin position="59"/>
        <end position="69"/>
    </location>
</feature>
<evidence type="ECO:0000313" key="2">
    <source>
        <dbReference type="EMBL" id="PKI44318.1"/>
    </source>
</evidence>
<evidence type="ECO:0000313" key="3">
    <source>
        <dbReference type="Proteomes" id="UP000233551"/>
    </source>
</evidence>
<sequence>MRRRRKGQLRSGEIVESSELGVFCNGSSRALLCVGPARRSSARQQQLTRTNRADLKATFHQNAGASTCSRPEDGLCRASPSPHAHRRRRLQDTPPPAAAPALFSPPRCQGSRL</sequence>
<dbReference type="AlphaFoldDB" id="A0A2I0IJY1"/>
<proteinExistence type="predicted"/>
<evidence type="ECO:0000256" key="1">
    <source>
        <dbReference type="SAM" id="MobiDB-lite"/>
    </source>
</evidence>
<dbReference type="Proteomes" id="UP000233551">
    <property type="component" value="Unassembled WGS sequence"/>
</dbReference>
<comment type="caution">
    <text evidence="2">The sequence shown here is derived from an EMBL/GenBank/DDBJ whole genome shotgun (WGS) entry which is preliminary data.</text>
</comment>
<gene>
    <name evidence="2" type="ORF">CRG98_035300</name>
</gene>
<keyword evidence="3" id="KW-1185">Reference proteome</keyword>
<dbReference type="EMBL" id="PGOL01002923">
    <property type="protein sequence ID" value="PKI44318.1"/>
    <property type="molecule type" value="Genomic_DNA"/>
</dbReference>
<protein>
    <submittedName>
        <fullName evidence="2">Uncharacterized protein</fullName>
    </submittedName>
</protein>
<organism evidence="2 3">
    <name type="scientific">Punica granatum</name>
    <name type="common">Pomegranate</name>
    <dbReference type="NCBI Taxonomy" id="22663"/>
    <lineage>
        <taxon>Eukaryota</taxon>
        <taxon>Viridiplantae</taxon>
        <taxon>Streptophyta</taxon>
        <taxon>Embryophyta</taxon>
        <taxon>Tracheophyta</taxon>
        <taxon>Spermatophyta</taxon>
        <taxon>Magnoliopsida</taxon>
        <taxon>eudicotyledons</taxon>
        <taxon>Gunneridae</taxon>
        <taxon>Pentapetalae</taxon>
        <taxon>rosids</taxon>
        <taxon>malvids</taxon>
        <taxon>Myrtales</taxon>
        <taxon>Lythraceae</taxon>
        <taxon>Punica</taxon>
    </lineage>
</organism>
<accession>A0A2I0IJY1</accession>
<feature type="region of interest" description="Disordered" evidence="1">
    <location>
        <begin position="37"/>
        <end position="113"/>
    </location>
</feature>